<keyword evidence="8" id="KW-1003">Cell membrane</keyword>
<feature type="compositionally biased region" description="Basic and acidic residues" evidence="19">
    <location>
        <begin position="1"/>
        <end position="14"/>
    </location>
</feature>
<evidence type="ECO:0000256" key="1">
    <source>
        <dbReference type="ARBA" id="ARBA00001698"/>
    </source>
</evidence>
<evidence type="ECO:0000256" key="11">
    <source>
        <dbReference type="ARBA" id="ARBA00022692"/>
    </source>
</evidence>
<keyword evidence="14" id="KW-0443">Lipid metabolism</keyword>
<feature type="transmembrane region" description="Helical" evidence="20">
    <location>
        <begin position="243"/>
        <end position="262"/>
    </location>
</feature>
<evidence type="ECO:0000313" key="21">
    <source>
        <dbReference type="EMBL" id="MFD2800021.1"/>
    </source>
</evidence>
<reference evidence="22" key="1">
    <citation type="journal article" date="2019" name="Int. J. Syst. Evol. Microbiol.">
        <title>The Global Catalogue of Microorganisms (GCM) 10K type strain sequencing project: providing services to taxonomists for standard genome sequencing and annotation.</title>
        <authorList>
            <consortium name="The Broad Institute Genomics Platform"/>
            <consortium name="The Broad Institute Genome Sequencing Center for Infectious Disease"/>
            <person name="Wu L."/>
            <person name="Ma J."/>
        </authorList>
    </citation>
    <scope>NUCLEOTIDE SEQUENCE [LARGE SCALE GENOMIC DNA]</scope>
    <source>
        <strain evidence="22">IBRC-M 10906</strain>
    </source>
</reference>
<evidence type="ECO:0000256" key="7">
    <source>
        <dbReference type="ARBA" id="ARBA00019373"/>
    </source>
</evidence>
<evidence type="ECO:0000256" key="13">
    <source>
        <dbReference type="ARBA" id="ARBA00022989"/>
    </source>
</evidence>
<feature type="transmembrane region" description="Helical" evidence="20">
    <location>
        <begin position="177"/>
        <end position="197"/>
    </location>
</feature>
<evidence type="ECO:0000256" key="16">
    <source>
        <dbReference type="ARBA" id="ARBA00023209"/>
    </source>
</evidence>
<feature type="transmembrane region" description="Helical" evidence="20">
    <location>
        <begin position="218"/>
        <end position="237"/>
    </location>
</feature>
<keyword evidence="15 20" id="KW-0472">Membrane</keyword>
<feature type="transmembrane region" description="Helical" evidence="20">
    <location>
        <begin position="97"/>
        <end position="116"/>
    </location>
</feature>
<protein>
    <recommendedName>
        <fullName evidence="7 18">Phosphatidate cytidylyltransferase</fullName>
        <ecNumber evidence="6 18">2.7.7.41</ecNumber>
    </recommendedName>
</protein>
<evidence type="ECO:0000256" key="5">
    <source>
        <dbReference type="ARBA" id="ARBA00010185"/>
    </source>
</evidence>
<evidence type="ECO:0000256" key="17">
    <source>
        <dbReference type="ARBA" id="ARBA00023264"/>
    </source>
</evidence>
<comment type="pathway">
    <text evidence="3 18">Phospholipid metabolism; CDP-diacylglycerol biosynthesis; CDP-diacylglycerol from sn-glycerol 3-phosphate: step 3/3.</text>
</comment>
<feature type="transmembrane region" description="Helical" evidence="20">
    <location>
        <begin position="72"/>
        <end position="90"/>
    </location>
</feature>
<keyword evidence="11 18" id="KW-0812">Transmembrane</keyword>
<evidence type="ECO:0000256" key="20">
    <source>
        <dbReference type="SAM" id="Phobius"/>
    </source>
</evidence>
<accession>A0ABW5WCG5</accession>
<evidence type="ECO:0000256" key="14">
    <source>
        <dbReference type="ARBA" id="ARBA00023098"/>
    </source>
</evidence>
<comment type="catalytic activity">
    <reaction evidence="1 18">
        <text>a 1,2-diacyl-sn-glycero-3-phosphate + CTP + H(+) = a CDP-1,2-diacyl-sn-glycerol + diphosphate</text>
        <dbReference type="Rhea" id="RHEA:16229"/>
        <dbReference type="ChEBI" id="CHEBI:15378"/>
        <dbReference type="ChEBI" id="CHEBI:33019"/>
        <dbReference type="ChEBI" id="CHEBI:37563"/>
        <dbReference type="ChEBI" id="CHEBI:58332"/>
        <dbReference type="ChEBI" id="CHEBI:58608"/>
        <dbReference type="EC" id="2.7.7.41"/>
    </reaction>
</comment>
<dbReference type="Proteomes" id="UP001597478">
    <property type="component" value="Unassembled WGS sequence"/>
</dbReference>
<dbReference type="PANTHER" id="PTHR46382">
    <property type="entry name" value="PHOSPHATIDATE CYTIDYLYLTRANSFERASE"/>
    <property type="match status" value="1"/>
</dbReference>
<comment type="subcellular location">
    <subcellularLocation>
        <location evidence="2">Cell membrane</location>
        <topology evidence="2">Multi-pass membrane protein</topology>
    </subcellularLocation>
</comment>
<name>A0ABW5WCG5_9PSEU</name>
<proteinExistence type="inferred from homology"/>
<keyword evidence="12 18" id="KW-0548">Nucleotidyltransferase</keyword>
<evidence type="ECO:0000256" key="12">
    <source>
        <dbReference type="ARBA" id="ARBA00022695"/>
    </source>
</evidence>
<keyword evidence="13 20" id="KW-1133">Transmembrane helix</keyword>
<evidence type="ECO:0000256" key="3">
    <source>
        <dbReference type="ARBA" id="ARBA00005119"/>
    </source>
</evidence>
<gene>
    <name evidence="21" type="ORF">ACFS2C_11515</name>
</gene>
<evidence type="ECO:0000256" key="8">
    <source>
        <dbReference type="ARBA" id="ARBA00022475"/>
    </source>
</evidence>
<evidence type="ECO:0000256" key="9">
    <source>
        <dbReference type="ARBA" id="ARBA00022516"/>
    </source>
</evidence>
<dbReference type="InterPro" id="IPR000374">
    <property type="entry name" value="PC_trans"/>
</dbReference>
<keyword evidence="16" id="KW-0594">Phospholipid biosynthesis</keyword>
<dbReference type="Pfam" id="PF01148">
    <property type="entry name" value="CTP_transf_1"/>
    <property type="match status" value="1"/>
</dbReference>
<dbReference type="EMBL" id="JBHUOF010000013">
    <property type="protein sequence ID" value="MFD2800021.1"/>
    <property type="molecule type" value="Genomic_DNA"/>
</dbReference>
<evidence type="ECO:0000256" key="4">
    <source>
        <dbReference type="ARBA" id="ARBA00005189"/>
    </source>
</evidence>
<evidence type="ECO:0000256" key="2">
    <source>
        <dbReference type="ARBA" id="ARBA00004651"/>
    </source>
</evidence>
<comment type="similarity">
    <text evidence="5 18">Belongs to the CDS family.</text>
</comment>
<feature type="transmembrane region" description="Helical" evidence="20">
    <location>
        <begin position="122"/>
        <end position="139"/>
    </location>
</feature>
<comment type="caution">
    <text evidence="21">The sequence shown here is derived from an EMBL/GenBank/DDBJ whole genome shotgun (WGS) entry which is preliminary data.</text>
</comment>
<dbReference type="PANTHER" id="PTHR46382:SF1">
    <property type="entry name" value="PHOSPHATIDATE CYTIDYLYLTRANSFERASE"/>
    <property type="match status" value="1"/>
</dbReference>
<evidence type="ECO:0000313" key="22">
    <source>
        <dbReference type="Proteomes" id="UP001597478"/>
    </source>
</evidence>
<evidence type="ECO:0000256" key="15">
    <source>
        <dbReference type="ARBA" id="ARBA00023136"/>
    </source>
</evidence>
<dbReference type="RefSeq" id="WP_377384907.1">
    <property type="nucleotide sequence ID" value="NZ_JBHSAN010000004.1"/>
</dbReference>
<evidence type="ECO:0000256" key="6">
    <source>
        <dbReference type="ARBA" id="ARBA00012487"/>
    </source>
</evidence>
<dbReference type="GO" id="GO:0004605">
    <property type="term" value="F:phosphatidate cytidylyltransferase activity"/>
    <property type="evidence" value="ECO:0007669"/>
    <property type="project" value="UniProtKB-EC"/>
</dbReference>
<feature type="transmembrane region" description="Helical" evidence="20">
    <location>
        <begin position="151"/>
        <end position="171"/>
    </location>
</feature>
<dbReference type="PROSITE" id="PS01315">
    <property type="entry name" value="CDS"/>
    <property type="match status" value="1"/>
</dbReference>
<feature type="transmembrane region" description="Helical" evidence="20">
    <location>
        <begin position="47"/>
        <end position="66"/>
    </location>
</feature>
<feature type="region of interest" description="Disordered" evidence="19">
    <location>
        <begin position="1"/>
        <end position="41"/>
    </location>
</feature>
<comment type="pathway">
    <text evidence="4">Lipid metabolism.</text>
</comment>
<keyword evidence="10 18" id="KW-0808">Transferase</keyword>
<keyword evidence="17" id="KW-1208">Phospholipid metabolism</keyword>
<keyword evidence="22" id="KW-1185">Reference proteome</keyword>
<organism evidence="21 22">
    <name type="scientific">Prauserella oleivorans</name>
    <dbReference type="NCBI Taxonomy" id="1478153"/>
    <lineage>
        <taxon>Bacteria</taxon>
        <taxon>Bacillati</taxon>
        <taxon>Actinomycetota</taxon>
        <taxon>Actinomycetes</taxon>
        <taxon>Pseudonocardiales</taxon>
        <taxon>Pseudonocardiaceae</taxon>
        <taxon>Prauserella</taxon>
    </lineage>
</organism>
<keyword evidence="9" id="KW-0444">Lipid biosynthesis</keyword>
<evidence type="ECO:0000256" key="18">
    <source>
        <dbReference type="RuleBase" id="RU003938"/>
    </source>
</evidence>
<evidence type="ECO:0000256" key="19">
    <source>
        <dbReference type="SAM" id="MobiDB-lite"/>
    </source>
</evidence>
<feature type="compositionally biased region" description="Pro residues" evidence="19">
    <location>
        <begin position="20"/>
        <end position="35"/>
    </location>
</feature>
<dbReference type="EC" id="2.7.7.41" evidence="6 18"/>
<sequence>MTKVSEHQEGREGAAEPGESPEPAPAVPRPEPSPEPARASSRAGRNLPAAIAVGVALGAAILVSLFTVRYLFIGIVAAAIAVGTLELANAFRKSVDIRIAVVPVLVGGQAMIWLAWPFGREGSVTAFVVTVLVCLLWRLPGGAKGYVRDVGASVFAAAYLPLFASFAAMLVPPEDGVGRVLSFMIVVVASDTGGYVAGVLRGRHPMAPSISPKKTWEGFAGSLAAGIAAGSSCLVFLLDGQAWQGVLFGAAIVLTATLGDLMESLIKRDLGIKDMGTTLPGHGGLMDRLDSLLPSAVASWLLLSAFVPA</sequence>
<evidence type="ECO:0000256" key="10">
    <source>
        <dbReference type="ARBA" id="ARBA00022679"/>
    </source>
</evidence>